<evidence type="ECO:0000313" key="7">
    <source>
        <dbReference type="Proteomes" id="UP000012046"/>
    </source>
</evidence>
<dbReference type="InterPro" id="IPR005119">
    <property type="entry name" value="LysR_subst-bd"/>
</dbReference>
<dbReference type="Pfam" id="PF03466">
    <property type="entry name" value="LysR_substrate"/>
    <property type="match status" value="1"/>
</dbReference>
<evidence type="ECO:0000256" key="2">
    <source>
        <dbReference type="ARBA" id="ARBA00023015"/>
    </source>
</evidence>
<dbReference type="InterPro" id="IPR000847">
    <property type="entry name" value="LysR_HTH_N"/>
</dbReference>
<name>H3ZB45_9ALTE</name>
<evidence type="ECO:0000256" key="4">
    <source>
        <dbReference type="ARBA" id="ARBA00023163"/>
    </source>
</evidence>
<dbReference type="SUPFAM" id="SSF46785">
    <property type="entry name" value="Winged helix' DNA-binding domain"/>
    <property type="match status" value="1"/>
</dbReference>
<keyword evidence="4" id="KW-0804">Transcription</keyword>
<evidence type="ECO:0000259" key="5">
    <source>
        <dbReference type="PROSITE" id="PS50931"/>
    </source>
</evidence>
<dbReference type="STRING" id="1129374.AJE_02751"/>
<evidence type="ECO:0000313" key="6">
    <source>
        <dbReference type="EMBL" id="EHR42159.1"/>
    </source>
</evidence>
<dbReference type="Gene3D" id="3.40.190.290">
    <property type="match status" value="1"/>
</dbReference>
<feature type="domain" description="HTH lysR-type" evidence="5">
    <location>
        <begin position="1"/>
        <end position="58"/>
    </location>
</feature>
<dbReference type="Gene3D" id="1.10.10.10">
    <property type="entry name" value="Winged helix-like DNA-binding domain superfamily/Winged helix DNA-binding domain"/>
    <property type="match status" value="1"/>
</dbReference>
<keyword evidence="3" id="KW-0238">DNA-binding</keyword>
<proteinExistence type="inferred from homology"/>
<dbReference type="InterPro" id="IPR036388">
    <property type="entry name" value="WH-like_DNA-bd_sf"/>
</dbReference>
<dbReference type="eggNOG" id="COG0583">
    <property type="taxonomic scope" value="Bacteria"/>
</dbReference>
<dbReference type="PRINTS" id="PR00039">
    <property type="entry name" value="HTHLYSR"/>
</dbReference>
<reference evidence="6 7" key="1">
    <citation type="journal article" date="2012" name="J. Bacteriol.">
        <title>Genome Sequence of Extracellular-Protease-Producing Alishewanella jeotgali Isolated from Traditional Korean Fermented Seafood.</title>
        <authorList>
            <person name="Jung J."/>
            <person name="Chun J."/>
            <person name="Park W."/>
        </authorList>
    </citation>
    <scope>NUCLEOTIDE SEQUENCE [LARGE SCALE GENOMIC DNA]</scope>
    <source>
        <strain evidence="6 7">KCTC 22429</strain>
    </source>
</reference>
<dbReference type="AlphaFoldDB" id="H3ZB45"/>
<dbReference type="Pfam" id="PF00126">
    <property type="entry name" value="HTH_1"/>
    <property type="match status" value="1"/>
</dbReference>
<dbReference type="PANTHER" id="PTHR30126:SF21">
    <property type="entry name" value="TRANSCRIPTIONAL REGULATOR-RELATED"/>
    <property type="match status" value="1"/>
</dbReference>
<dbReference type="PATRIC" id="fig|1129374.4.peg.557"/>
<evidence type="ECO:0000256" key="1">
    <source>
        <dbReference type="ARBA" id="ARBA00009437"/>
    </source>
</evidence>
<dbReference type="PROSITE" id="PS50931">
    <property type="entry name" value="HTH_LYSR"/>
    <property type="match status" value="1"/>
</dbReference>
<dbReference type="FunFam" id="1.10.10.10:FF:000001">
    <property type="entry name" value="LysR family transcriptional regulator"/>
    <property type="match status" value="1"/>
</dbReference>
<organism evidence="6 7">
    <name type="scientific">Alishewanella jeotgali KCTC 22429</name>
    <dbReference type="NCBI Taxonomy" id="1129374"/>
    <lineage>
        <taxon>Bacteria</taxon>
        <taxon>Pseudomonadati</taxon>
        <taxon>Pseudomonadota</taxon>
        <taxon>Gammaproteobacteria</taxon>
        <taxon>Alteromonadales</taxon>
        <taxon>Alteromonadaceae</taxon>
        <taxon>Alishewanella</taxon>
    </lineage>
</organism>
<dbReference type="GO" id="GO:0000976">
    <property type="term" value="F:transcription cis-regulatory region binding"/>
    <property type="evidence" value="ECO:0007669"/>
    <property type="project" value="TreeGrafter"/>
</dbReference>
<dbReference type="Proteomes" id="UP000012046">
    <property type="component" value="Unassembled WGS sequence"/>
</dbReference>
<dbReference type="InterPro" id="IPR036390">
    <property type="entry name" value="WH_DNA-bd_sf"/>
</dbReference>
<gene>
    <name evidence="6" type="ORF">AJE_02751</name>
</gene>
<dbReference type="PANTHER" id="PTHR30126">
    <property type="entry name" value="HTH-TYPE TRANSCRIPTIONAL REGULATOR"/>
    <property type="match status" value="1"/>
</dbReference>
<keyword evidence="2" id="KW-0805">Transcription regulation</keyword>
<dbReference type="GO" id="GO:0003700">
    <property type="term" value="F:DNA-binding transcription factor activity"/>
    <property type="evidence" value="ECO:0007669"/>
    <property type="project" value="InterPro"/>
</dbReference>
<protein>
    <submittedName>
        <fullName evidence="6">Transcriptional regulator</fullName>
    </submittedName>
</protein>
<dbReference type="RefSeq" id="WP_008949566.1">
    <property type="nucleotide sequence ID" value="NZ_AHTH01000005.1"/>
</dbReference>
<accession>H3ZB45</accession>
<dbReference type="EMBL" id="AHTH01000005">
    <property type="protein sequence ID" value="EHR42159.1"/>
    <property type="molecule type" value="Genomic_DNA"/>
</dbReference>
<comment type="caution">
    <text evidence="6">The sequence shown here is derived from an EMBL/GenBank/DDBJ whole genome shotgun (WGS) entry which is preliminary data.</text>
</comment>
<dbReference type="SUPFAM" id="SSF53850">
    <property type="entry name" value="Periplasmic binding protein-like II"/>
    <property type="match status" value="1"/>
</dbReference>
<keyword evidence="7" id="KW-1185">Reference proteome</keyword>
<sequence>MDTDLLKTFLEVQRTRHFGKAAENLYLTQSAVSFRIRQLEQQLGVNLFIRHRNNIQLTAAGERLLPHAQTMLAALQRARQDVADSASQSPALQLAMPMVLAEQLLAPTLQQLALLPTPLTIRAECLPKEQISDLLLSQQLDLAMLPEPVKTEELYREAITQLPLLAVCTPGHAACKQLSAAEYCYVEWGQAFALQHSRDWPQLQAARFSTNSAQLALTQVLAGNVAAFLPESWVKPYLNAGQLVAAAAQRYTLTLYAVCHQDRQQDSLLKAAIALLKRQLGPE</sequence>
<evidence type="ECO:0000256" key="3">
    <source>
        <dbReference type="ARBA" id="ARBA00023125"/>
    </source>
</evidence>
<comment type="similarity">
    <text evidence="1">Belongs to the LysR transcriptional regulatory family.</text>
</comment>